<dbReference type="SUPFAM" id="SSF54747">
    <property type="entry name" value="Ribosomal L11/L12e N-terminal domain"/>
    <property type="match status" value="1"/>
</dbReference>
<dbReference type="Pfam" id="PF03946">
    <property type="entry name" value="Ribosomal_L11_N"/>
    <property type="match status" value="1"/>
</dbReference>
<evidence type="ECO:0000313" key="13">
    <source>
        <dbReference type="Proteomes" id="UP000826271"/>
    </source>
</evidence>
<evidence type="ECO:0000256" key="9">
    <source>
        <dbReference type="RuleBase" id="RU003978"/>
    </source>
</evidence>
<dbReference type="InterPro" id="IPR000911">
    <property type="entry name" value="Ribosomal_uL11"/>
</dbReference>
<dbReference type="HAMAP" id="MF_00736">
    <property type="entry name" value="Ribosomal_uL11"/>
    <property type="match status" value="1"/>
</dbReference>
<evidence type="ECO:0000256" key="4">
    <source>
        <dbReference type="ARBA" id="ARBA00022980"/>
    </source>
</evidence>
<dbReference type="InterPro" id="IPR006519">
    <property type="entry name" value="Ribosomal_uL11_bac-typ"/>
</dbReference>
<dbReference type="InterPro" id="IPR020783">
    <property type="entry name" value="Ribosomal_uL11_C"/>
</dbReference>
<feature type="domain" description="Large ribosomal subunit protein uL11 N-terminal" evidence="11">
    <location>
        <begin position="91"/>
        <end position="148"/>
    </location>
</feature>
<dbReference type="GO" id="GO:0006412">
    <property type="term" value="P:translation"/>
    <property type="evidence" value="ECO:0007669"/>
    <property type="project" value="InterPro"/>
</dbReference>
<comment type="caution">
    <text evidence="12">The sequence shown here is derived from an EMBL/GenBank/DDBJ whole genome shotgun (WGS) entry which is preliminary data.</text>
</comment>
<dbReference type="AlphaFoldDB" id="A0AAV6XPS1"/>
<keyword evidence="2" id="KW-0699">rRNA-binding</keyword>
<evidence type="ECO:0000256" key="5">
    <source>
        <dbReference type="ARBA" id="ARBA00023274"/>
    </source>
</evidence>
<evidence type="ECO:0000256" key="7">
    <source>
        <dbReference type="ARBA" id="ARBA00068991"/>
    </source>
</evidence>
<accession>A0AAV6XPS1</accession>
<evidence type="ECO:0000256" key="2">
    <source>
        <dbReference type="ARBA" id="ARBA00022730"/>
    </source>
</evidence>
<dbReference type="Gene3D" id="1.10.10.250">
    <property type="entry name" value="Ribosomal protein L11, C-terminal domain"/>
    <property type="match status" value="1"/>
</dbReference>
<keyword evidence="3" id="KW-0694">RNA-binding</keyword>
<organism evidence="12 13">
    <name type="scientific">Buddleja alternifolia</name>
    <dbReference type="NCBI Taxonomy" id="168488"/>
    <lineage>
        <taxon>Eukaryota</taxon>
        <taxon>Viridiplantae</taxon>
        <taxon>Streptophyta</taxon>
        <taxon>Embryophyta</taxon>
        <taxon>Tracheophyta</taxon>
        <taxon>Spermatophyta</taxon>
        <taxon>Magnoliopsida</taxon>
        <taxon>eudicotyledons</taxon>
        <taxon>Gunneridae</taxon>
        <taxon>Pentapetalae</taxon>
        <taxon>asterids</taxon>
        <taxon>lamiids</taxon>
        <taxon>Lamiales</taxon>
        <taxon>Scrophulariaceae</taxon>
        <taxon>Buddlejeae</taxon>
        <taxon>Buddleja</taxon>
    </lineage>
</organism>
<evidence type="ECO:0000313" key="12">
    <source>
        <dbReference type="EMBL" id="KAG8382576.1"/>
    </source>
</evidence>
<dbReference type="InterPro" id="IPR020785">
    <property type="entry name" value="Ribosomal_uL11_CS"/>
</dbReference>
<dbReference type="EMBL" id="WHWC01000005">
    <property type="protein sequence ID" value="KAG8382576.1"/>
    <property type="molecule type" value="Genomic_DNA"/>
</dbReference>
<dbReference type="Gene3D" id="3.30.1550.10">
    <property type="entry name" value="Ribosomal protein L11/L12, N-terminal domain"/>
    <property type="match status" value="1"/>
</dbReference>
<dbReference type="PANTHER" id="PTHR11661">
    <property type="entry name" value="60S RIBOSOMAL PROTEIN L12"/>
    <property type="match status" value="1"/>
</dbReference>
<evidence type="ECO:0000256" key="6">
    <source>
        <dbReference type="ARBA" id="ARBA00035540"/>
    </source>
</evidence>
<evidence type="ECO:0000256" key="1">
    <source>
        <dbReference type="ARBA" id="ARBA00010537"/>
    </source>
</evidence>
<dbReference type="InterPro" id="IPR036796">
    <property type="entry name" value="Ribosomal_uL11_N_sf"/>
</dbReference>
<keyword evidence="5 9" id="KW-0687">Ribonucleoprotein</keyword>
<name>A0AAV6XPS1_9LAMI</name>
<dbReference type="NCBIfam" id="TIGR01632">
    <property type="entry name" value="L11_bact"/>
    <property type="match status" value="1"/>
</dbReference>
<dbReference type="FunFam" id="3.30.1550.10:FF:000001">
    <property type="entry name" value="50S ribosomal protein L11"/>
    <property type="match status" value="1"/>
</dbReference>
<keyword evidence="13" id="KW-1185">Reference proteome</keyword>
<keyword evidence="4 9" id="KW-0689">Ribosomal protein</keyword>
<dbReference type="SUPFAM" id="SSF46906">
    <property type="entry name" value="Ribosomal protein L11, C-terminal domain"/>
    <property type="match status" value="1"/>
</dbReference>
<gene>
    <name evidence="12" type="ORF">BUALT_Bualt05G0092000</name>
</gene>
<dbReference type="FunFam" id="1.10.10.250:FF:000001">
    <property type="entry name" value="50S ribosomal protein L11"/>
    <property type="match status" value="1"/>
</dbReference>
<dbReference type="InterPro" id="IPR036769">
    <property type="entry name" value="Ribosomal_uL11_C_sf"/>
</dbReference>
<evidence type="ECO:0000259" key="10">
    <source>
        <dbReference type="Pfam" id="PF00298"/>
    </source>
</evidence>
<comment type="similarity">
    <text evidence="1 9">Belongs to the universal ribosomal protein uL11 family.</text>
</comment>
<proteinExistence type="inferred from homology"/>
<dbReference type="SMART" id="SM00649">
    <property type="entry name" value="RL11"/>
    <property type="match status" value="1"/>
</dbReference>
<feature type="domain" description="Large ribosomal subunit protein uL11 C-terminal" evidence="10">
    <location>
        <begin position="153"/>
        <end position="221"/>
    </location>
</feature>
<dbReference type="PANTHER" id="PTHR11661:SF1">
    <property type="entry name" value="LARGE RIBOSOMAL SUBUNIT PROTEIN UL11M"/>
    <property type="match status" value="1"/>
</dbReference>
<dbReference type="Pfam" id="PF00298">
    <property type="entry name" value="Ribosomal_L11"/>
    <property type="match status" value="1"/>
</dbReference>
<evidence type="ECO:0000256" key="8">
    <source>
        <dbReference type="ARBA" id="ARBA00082752"/>
    </source>
</evidence>
<dbReference type="CDD" id="cd00349">
    <property type="entry name" value="Ribosomal_L11"/>
    <property type="match status" value="1"/>
</dbReference>
<dbReference type="PROSITE" id="PS00359">
    <property type="entry name" value="RIBOSOMAL_L11"/>
    <property type="match status" value="1"/>
</dbReference>
<evidence type="ECO:0000256" key="3">
    <source>
        <dbReference type="ARBA" id="ARBA00022884"/>
    </source>
</evidence>
<dbReference type="Proteomes" id="UP000826271">
    <property type="component" value="Unassembled WGS sequence"/>
</dbReference>
<reference evidence="12" key="1">
    <citation type="submission" date="2019-10" db="EMBL/GenBank/DDBJ databases">
        <authorList>
            <person name="Zhang R."/>
            <person name="Pan Y."/>
            <person name="Wang J."/>
            <person name="Ma R."/>
            <person name="Yu S."/>
        </authorList>
    </citation>
    <scope>NUCLEOTIDE SEQUENCE</scope>
    <source>
        <strain evidence="12">LA-IB0</strain>
        <tissue evidence="12">Leaf</tissue>
    </source>
</reference>
<dbReference type="GO" id="GO:0070180">
    <property type="term" value="F:large ribosomal subunit rRNA binding"/>
    <property type="evidence" value="ECO:0007669"/>
    <property type="project" value="TreeGrafter"/>
</dbReference>
<dbReference type="InterPro" id="IPR020784">
    <property type="entry name" value="Ribosomal_uL11_N"/>
</dbReference>
<evidence type="ECO:0000259" key="11">
    <source>
        <dbReference type="Pfam" id="PF03946"/>
    </source>
</evidence>
<dbReference type="GO" id="GO:0022625">
    <property type="term" value="C:cytosolic large ribosomal subunit"/>
    <property type="evidence" value="ECO:0007669"/>
    <property type="project" value="TreeGrafter"/>
</dbReference>
<sequence length="234" mass="24846">MASSSLSLYNAPISTSSPNYTNLNNNSRSKIPFSSSFFSSSLNLSSNPSTIRQFVNQKLNQSLSYTPRPLTVISMAPPKPGGKAKKVVGLVKLALEAGKATPAPPVGPALGAKGVNIAAFCKDYNARTADKAGYVIPVEITVYDDRSFTFILKTPPASVLLLKAAGVEKGSKDPQREKVGKITIDQLKTIAQEKLPDLNCSTIESAMRIIAGTAANMGIDIDPPVLQPKVKELV</sequence>
<dbReference type="GO" id="GO:0003735">
    <property type="term" value="F:structural constituent of ribosome"/>
    <property type="evidence" value="ECO:0007669"/>
    <property type="project" value="InterPro"/>
</dbReference>
<protein>
    <recommendedName>
        <fullName evidence="7">Large ribosomal subunit protein uL11c</fullName>
    </recommendedName>
    <alternativeName>
        <fullName evidence="6">50S ribosomal protein L11, chloroplastic</fullName>
    </alternativeName>
    <alternativeName>
        <fullName evidence="8">CL11</fullName>
    </alternativeName>
</protein>